<dbReference type="Proteomes" id="UP001061298">
    <property type="component" value="Chromosome"/>
</dbReference>
<evidence type="ECO:0000313" key="5">
    <source>
        <dbReference type="Proteomes" id="UP001061298"/>
    </source>
</evidence>
<dbReference type="Pfam" id="PF14016">
    <property type="entry name" value="DUF4232"/>
    <property type="match status" value="1"/>
</dbReference>
<gene>
    <name evidence="4" type="ORF">N8I84_21000</name>
</gene>
<evidence type="ECO:0000259" key="3">
    <source>
        <dbReference type="Pfam" id="PF14016"/>
    </source>
</evidence>
<feature type="compositionally biased region" description="Low complexity" evidence="1">
    <location>
        <begin position="90"/>
        <end position="104"/>
    </location>
</feature>
<dbReference type="InterPro" id="IPR025326">
    <property type="entry name" value="DUF4232"/>
</dbReference>
<evidence type="ECO:0000256" key="2">
    <source>
        <dbReference type="SAM" id="SignalP"/>
    </source>
</evidence>
<evidence type="ECO:0000313" key="4">
    <source>
        <dbReference type="EMBL" id="UXY20894.1"/>
    </source>
</evidence>
<dbReference type="RefSeq" id="WP_263230930.1">
    <property type="nucleotide sequence ID" value="NZ_CP106793.1"/>
</dbReference>
<name>A0ABY6E2S5_9ACTN</name>
<evidence type="ECO:0000256" key="1">
    <source>
        <dbReference type="SAM" id="MobiDB-lite"/>
    </source>
</evidence>
<sequence length="238" mass="23117">MNRSLRTALAVTAALGAGLLMTACGGGNTSSAPSTSSNTTATADSSAEPGQASPAASTAGNTRGTSTSGSGSGASKSSGGTAAGSGSSGKSGTNSNSTGSDKSGYGQTCGTDDISWSVTSQTQAGGYFLIKGKARPGITCVMPAALPVVAFGSDGTAAKPAEQSVGQEITLRAGVTVYAGVNPKTTNQGGGKELNSLIVSVTNGDPNPVSLDVRSFVVDKPIVTNWHTSAADAVPFSS</sequence>
<keyword evidence="5" id="KW-1185">Reference proteome</keyword>
<organism evidence="4 5">
    <name type="scientific">Streptomyces cynarae</name>
    <dbReference type="NCBI Taxonomy" id="2981134"/>
    <lineage>
        <taxon>Bacteria</taxon>
        <taxon>Bacillati</taxon>
        <taxon>Actinomycetota</taxon>
        <taxon>Actinomycetes</taxon>
        <taxon>Kitasatosporales</taxon>
        <taxon>Streptomycetaceae</taxon>
        <taxon>Streptomyces</taxon>
    </lineage>
</organism>
<accession>A0ABY6E2S5</accession>
<proteinExistence type="predicted"/>
<feature type="region of interest" description="Disordered" evidence="1">
    <location>
        <begin position="27"/>
        <end position="105"/>
    </location>
</feature>
<dbReference type="EMBL" id="CP106793">
    <property type="protein sequence ID" value="UXY20894.1"/>
    <property type="molecule type" value="Genomic_DNA"/>
</dbReference>
<feature type="chain" id="PRO_5046682989" evidence="2">
    <location>
        <begin position="23"/>
        <end position="238"/>
    </location>
</feature>
<feature type="compositionally biased region" description="Low complexity" evidence="1">
    <location>
        <begin position="55"/>
        <end position="80"/>
    </location>
</feature>
<feature type="compositionally biased region" description="Low complexity" evidence="1">
    <location>
        <begin position="27"/>
        <end position="47"/>
    </location>
</feature>
<reference evidence="4" key="1">
    <citation type="submission" date="2022-10" db="EMBL/GenBank/DDBJ databases">
        <authorList>
            <person name="Mo P."/>
        </authorList>
    </citation>
    <scope>NUCLEOTIDE SEQUENCE</scope>
    <source>
        <strain evidence="4">HUAS 13-4</strain>
    </source>
</reference>
<feature type="signal peptide" evidence="2">
    <location>
        <begin position="1"/>
        <end position="22"/>
    </location>
</feature>
<keyword evidence="2" id="KW-0732">Signal</keyword>
<dbReference type="PROSITE" id="PS51257">
    <property type="entry name" value="PROKAR_LIPOPROTEIN"/>
    <property type="match status" value="1"/>
</dbReference>
<feature type="domain" description="DUF4232" evidence="3">
    <location>
        <begin position="109"/>
        <end position="226"/>
    </location>
</feature>
<protein>
    <submittedName>
        <fullName evidence="4">DUF4232 domain-containing protein</fullName>
    </submittedName>
</protein>